<evidence type="ECO:0000313" key="2">
    <source>
        <dbReference type="EMBL" id="ASV74592.1"/>
    </source>
</evidence>
<dbReference type="AlphaFoldDB" id="A0A286RF82"/>
<sequence>MGADRMSVVTRVSQSANFSKVAVYWLAVVLLLSPGSFSAVGYSLDIVQVKEGESVLTYHGRILVQAVDGGILLLTPEGRLLPLAPAEIVSVSRDSAEFKPADPEEVARWWLKQLPSGFEMYQTAHYLILHNTSRDYARWCGSLLERLYAGFTAYFANKGVTIEKPEFPLVVIIFSTREQYVAHCRAEVGDGIEKIQGHYNLVTNVVTMYDLTGSGGTATAAQIARFVQNPNVRQSIATVVHEATHQLANNCGITCRWTDTPQWVAEGLAMFFETPDLRSARGWSTVGAVNQSRLDRFRSYLARRPDDSLITLIRDNARFQSTETALDAYAEAWALTYFLLQQKRSAFLEYLKRLREKPPLVYDSPEERIREFTEILGNFEALDAQLVRFVSRLR</sequence>
<accession>A0A286RF82</accession>
<dbReference type="Proteomes" id="UP000215086">
    <property type="component" value="Chromosome"/>
</dbReference>
<dbReference type="EMBL" id="CP018477">
    <property type="protein sequence ID" value="ASV74592.1"/>
    <property type="molecule type" value="Genomic_DNA"/>
</dbReference>
<evidence type="ECO:0000259" key="1">
    <source>
        <dbReference type="Pfam" id="PF07607"/>
    </source>
</evidence>
<reference evidence="2 3" key="1">
    <citation type="journal article" name="Front. Microbiol.">
        <title>Sugar Metabolism of the First Thermophilic Planctomycete Thermogutta terrifontis: Comparative Genomic and Transcriptomic Approaches.</title>
        <authorList>
            <person name="Elcheninov A.G."/>
            <person name="Menzel P."/>
            <person name="Gudbergsdottir S.R."/>
            <person name="Slesarev A.I."/>
            <person name="Kadnikov V.V."/>
            <person name="Krogh A."/>
            <person name="Bonch-Osmolovskaya E.A."/>
            <person name="Peng X."/>
            <person name="Kublanov I.V."/>
        </authorList>
    </citation>
    <scope>NUCLEOTIDE SEQUENCE [LARGE SCALE GENOMIC DNA]</scope>
    <source>
        <strain evidence="2 3">R1</strain>
    </source>
</reference>
<dbReference type="Pfam" id="PF07607">
    <property type="entry name" value="DUF1570"/>
    <property type="match status" value="1"/>
</dbReference>
<gene>
    <name evidence="2" type="ORF">THTE_1990</name>
</gene>
<dbReference type="InterPro" id="IPR011464">
    <property type="entry name" value="DUF1570"/>
</dbReference>
<dbReference type="KEGG" id="ttf:THTE_1990"/>
<protein>
    <recommendedName>
        <fullName evidence="1">DUF1570 domain-containing protein</fullName>
    </recommendedName>
</protein>
<organism evidence="2 3">
    <name type="scientific">Thermogutta terrifontis</name>
    <dbReference type="NCBI Taxonomy" id="1331910"/>
    <lineage>
        <taxon>Bacteria</taxon>
        <taxon>Pseudomonadati</taxon>
        <taxon>Planctomycetota</taxon>
        <taxon>Planctomycetia</taxon>
        <taxon>Pirellulales</taxon>
        <taxon>Thermoguttaceae</taxon>
        <taxon>Thermogutta</taxon>
    </lineage>
</organism>
<proteinExistence type="predicted"/>
<evidence type="ECO:0000313" key="3">
    <source>
        <dbReference type="Proteomes" id="UP000215086"/>
    </source>
</evidence>
<feature type="domain" description="DUF1570" evidence="1">
    <location>
        <begin position="235"/>
        <end position="360"/>
    </location>
</feature>
<name>A0A286RF82_9BACT</name>
<keyword evidence="3" id="KW-1185">Reference proteome</keyword>